<dbReference type="Pfam" id="PF01408">
    <property type="entry name" value="GFO_IDH_MocA"/>
    <property type="match status" value="1"/>
</dbReference>
<dbReference type="GO" id="GO:0000166">
    <property type="term" value="F:nucleotide binding"/>
    <property type="evidence" value="ECO:0007669"/>
    <property type="project" value="InterPro"/>
</dbReference>
<dbReference type="STRING" id="1462526.BN990_03344"/>
<evidence type="ECO:0000259" key="1">
    <source>
        <dbReference type="Pfam" id="PF01408"/>
    </source>
</evidence>
<dbReference type="eggNOG" id="COG0673">
    <property type="taxonomic scope" value="Bacteria"/>
</dbReference>
<dbReference type="SUPFAM" id="SSF55347">
    <property type="entry name" value="Glyceraldehyde-3-phosphate dehydrogenase-like, C-terminal domain"/>
    <property type="match status" value="1"/>
</dbReference>
<dbReference type="PANTHER" id="PTHR43054:SF1">
    <property type="entry name" value="SCYLLO-INOSITOL 2-DEHYDROGENASE (NADP(+)) IOLU"/>
    <property type="match status" value="1"/>
</dbReference>
<reference evidence="3 4" key="1">
    <citation type="submission" date="2014-03" db="EMBL/GenBank/DDBJ databases">
        <authorList>
            <person name="Urmite Genomes U."/>
        </authorList>
    </citation>
    <scope>NUCLEOTIDE SEQUENCE [LARGE SCALE GENOMIC DNA]</scope>
    <source>
        <strain evidence="3 4">Vm-5</strain>
    </source>
</reference>
<dbReference type="InterPro" id="IPR000683">
    <property type="entry name" value="Gfo/Idh/MocA-like_OxRdtase_N"/>
</dbReference>
<dbReference type="PANTHER" id="PTHR43054">
    <property type="match status" value="1"/>
</dbReference>
<reference evidence="4" key="2">
    <citation type="submission" date="2014-05" db="EMBL/GenBank/DDBJ databases">
        <title>Draft genome sequence of Virgibacillus massiliensis Vm-5.</title>
        <authorList>
            <person name="Khelaifia S."/>
            <person name="Croce O."/>
            <person name="Lagier J.C."/>
            <person name="Raoult D."/>
        </authorList>
    </citation>
    <scope>NUCLEOTIDE SEQUENCE [LARGE SCALE GENOMIC DNA]</scope>
    <source>
        <strain evidence="4">Vm-5</strain>
    </source>
</reference>
<dbReference type="Proteomes" id="UP000028875">
    <property type="component" value="Unassembled WGS sequence"/>
</dbReference>
<dbReference type="InterPro" id="IPR036291">
    <property type="entry name" value="NAD(P)-bd_dom_sf"/>
</dbReference>
<keyword evidence="4" id="KW-1185">Reference proteome</keyword>
<dbReference type="InterPro" id="IPR055170">
    <property type="entry name" value="GFO_IDH_MocA-like_dom"/>
</dbReference>
<dbReference type="OrthoDB" id="9815825at2"/>
<evidence type="ECO:0000259" key="2">
    <source>
        <dbReference type="Pfam" id="PF22725"/>
    </source>
</evidence>
<feature type="domain" description="Gfo/Idh/MocA-like oxidoreductase N-terminal" evidence="1">
    <location>
        <begin position="2"/>
        <end position="119"/>
    </location>
</feature>
<evidence type="ECO:0000313" key="3">
    <source>
        <dbReference type="EMBL" id="CDQ40994.1"/>
    </source>
</evidence>
<accession>A0A024QEU5</accession>
<evidence type="ECO:0000313" key="4">
    <source>
        <dbReference type="Proteomes" id="UP000028875"/>
    </source>
</evidence>
<dbReference type="Pfam" id="PF22725">
    <property type="entry name" value="GFO_IDH_MocA_C3"/>
    <property type="match status" value="1"/>
</dbReference>
<dbReference type="RefSeq" id="WP_038245777.1">
    <property type="nucleotide sequence ID" value="NZ_BNER01000007.1"/>
</dbReference>
<organism evidence="3 4">
    <name type="scientific">Virgibacillus massiliensis</name>
    <dbReference type="NCBI Taxonomy" id="1462526"/>
    <lineage>
        <taxon>Bacteria</taxon>
        <taxon>Bacillati</taxon>
        <taxon>Bacillota</taxon>
        <taxon>Bacilli</taxon>
        <taxon>Bacillales</taxon>
        <taxon>Bacillaceae</taxon>
        <taxon>Virgibacillus</taxon>
    </lineage>
</organism>
<dbReference type="AlphaFoldDB" id="A0A024QEU5"/>
<comment type="caution">
    <text evidence="3">The sequence shown here is derived from an EMBL/GenBank/DDBJ whole genome shotgun (WGS) entry which is preliminary data.</text>
</comment>
<feature type="domain" description="GFO/IDH/MocA-like oxidoreductase" evidence="2">
    <location>
        <begin position="151"/>
        <end position="245"/>
    </location>
</feature>
<gene>
    <name evidence="3" type="primary">ycjS_6</name>
    <name evidence="3" type="ORF">BN990_03344</name>
</gene>
<name>A0A024QEU5_9BACI</name>
<dbReference type="SUPFAM" id="SSF51735">
    <property type="entry name" value="NAD(P)-binding Rossmann-fold domains"/>
    <property type="match status" value="1"/>
</dbReference>
<dbReference type="EMBL" id="CCDP010000002">
    <property type="protein sequence ID" value="CDQ40994.1"/>
    <property type="molecule type" value="Genomic_DNA"/>
</dbReference>
<dbReference type="Gene3D" id="3.30.360.10">
    <property type="entry name" value="Dihydrodipicolinate Reductase, domain 2"/>
    <property type="match status" value="1"/>
</dbReference>
<protein>
    <submittedName>
        <fullName evidence="3">Putative oxidoreductase YcjS</fullName>
    </submittedName>
</protein>
<dbReference type="Gene3D" id="3.40.50.720">
    <property type="entry name" value="NAD(P)-binding Rossmann-like Domain"/>
    <property type="match status" value="1"/>
</dbReference>
<sequence length="326" mass="36641">MKYSTIGTSWITDAFIDAAQQSGVAELVSVYSRNEQKAHRFAEKHGAAHIFTDLQAMLTDESDVVYVASPNKLHADHIKLCIQNGKHVFCEKPMVYTVQQLEEIMDLARANDVFVFEGFRHLFSPNYKILKEQLLQIGVIRSAMFQYVKYSSKYDQYKEGKDPNIFSKTFAGGALMDLGVYPLSMAIDLFGQPEKVNYFPVLLSNGIDGSGTIVLTYKGFIVTILCSKIANASLPSEIHGEDGSLTMDSVAPISDLQLYDRIASKTTSLASQQYEADMIYEIQAFEKMLKGKDRKWHDACLERSRIVVQITEQLRKENGILFPGES</sequence>
<proteinExistence type="predicted"/>